<evidence type="ECO:0000313" key="1">
    <source>
        <dbReference type="EMBL" id="KAH0556536.1"/>
    </source>
</evidence>
<sequence>MKKIVNSDDAVYSLERKHQECQEENITNQKNVTDNGMCRVAHACRWGMRPRNGTSVNYGICHWKSATRNNTEIKSLIGDFNLQ</sequence>
<reference evidence="1 2" key="1">
    <citation type="journal article" date="2021" name="J. Hered.">
        <title>A chromosome-level genome assembly of the parasitoid wasp, Cotesia glomerata (Hymenoptera: Braconidae).</title>
        <authorList>
            <person name="Pinto B.J."/>
            <person name="Weis J.J."/>
            <person name="Gamble T."/>
            <person name="Ode P.J."/>
            <person name="Paul R."/>
            <person name="Zaspel J.M."/>
        </authorList>
    </citation>
    <scope>NUCLEOTIDE SEQUENCE [LARGE SCALE GENOMIC DNA]</scope>
    <source>
        <strain evidence="1">CgM1</strain>
    </source>
</reference>
<name>A0AAV7ITQ8_COTGL</name>
<keyword evidence="2" id="KW-1185">Reference proteome</keyword>
<protein>
    <submittedName>
        <fullName evidence="1">Uncharacterized protein</fullName>
    </submittedName>
</protein>
<dbReference type="EMBL" id="JAHXZJ010000756">
    <property type="protein sequence ID" value="KAH0556536.1"/>
    <property type="molecule type" value="Genomic_DNA"/>
</dbReference>
<dbReference type="Proteomes" id="UP000826195">
    <property type="component" value="Unassembled WGS sequence"/>
</dbReference>
<dbReference type="AlphaFoldDB" id="A0AAV7ITQ8"/>
<organism evidence="1 2">
    <name type="scientific">Cotesia glomerata</name>
    <name type="common">Lepidopteran parasitic wasp</name>
    <name type="synonym">Apanteles glomeratus</name>
    <dbReference type="NCBI Taxonomy" id="32391"/>
    <lineage>
        <taxon>Eukaryota</taxon>
        <taxon>Metazoa</taxon>
        <taxon>Ecdysozoa</taxon>
        <taxon>Arthropoda</taxon>
        <taxon>Hexapoda</taxon>
        <taxon>Insecta</taxon>
        <taxon>Pterygota</taxon>
        <taxon>Neoptera</taxon>
        <taxon>Endopterygota</taxon>
        <taxon>Hymenoptera</taxon>
        <taxon>Apocrita</taxon>
        <taxon>Ichneumonoidea</taxon>
        <taxon>Braconidae</taxon>
        <taxon>Microgastrinae</taxon>
        <taxon>Cotesia</taxon>
    </lineage>
</organism>
<proteinExistence type="predicted"/>
<accession>A0AAV7ITQ8</accession>
<evidence type="ECO:0000313" key="2">
    <source>
        <dbReference type="Proteomes" id="UP000826195"/>
    </source>
</evidence>
<comment type="caution">
    <text evidence="1">The sequence shown here is derived from an EMBL/GenBank/DDBJ whole genome shotgun (WGS) entry which is preliminary data.</text>
</comment>
<gene>
    <name evidence="1" type="ORF">KQX54_000073</name>
</gene>